<dbReference type="InterPro" id="IPR036045">
    <property type="entry name" value="Sec1-like_sf"/>
</dbReference>
<dbReference type="InterPro" id="IPR027482">
    <property type="entry name" value="Sec1-like_dom2"/>
</dbReference>
<dbReference type="SUPFAM" id="SSF56815">
    <property type="entry name" value="Sec1/munc18-like (SM) proteins"/>
    <property type="match status" value="1"/>
</dbReference>
<accession>A0A5J4NCX0</accession>
<organism evidence="3 4">
    <name type="scientific">Paragonimus westermani</name>
    <dbReference type="NCBI Taxonomy" id="34504"/>
    <lineage>
        <taxon>Eukaryota</taxon>
        <taxon>Metazoa</taxon>
        <taxon>Spiralia</taxon>
        <taxon>Lophotrochozoa</taxon>
        <taxon>Platyhelminthes</taxon>
        <taxon>Trematoda</taxon>
        <taxon>Digenea</taxon>
        <taxon>Plagiorchiida</taxon>
        <taxon>Troglotremata</taxon>
        <taxon>Troglotrematidae</taxon>
        <taxon>Paragonimus</taxon>
    </lineage>
</organism>
<dbReference type="PANTHER" id="PTHR11679">
    <property type="entry name" value="VESICLE PROTEIN SORTING-ASSOCIATED"/>
    <property type="match status" value="1"/>
</dbReference>
<dbReference type="Gene3D" id="3.40.50.2060">
    <property type="match status" value="1"/>
</dbReference>
<evidence type="ECO:0000313" key="3">
    <source>
        <dbReference type="EMBL" id="KAA3673270.1"/>
    </source>
</evidence>
<dbReference type="AlphaFoldDB" id="A0A5J4NCX0"/>
<dbReference type="Pfam" id="PF00995">
    <property type="entry name" value="Sec1"/>
    <property type="match status" value="1"/>
</dbReference>
<evidence type="ECO:0000256" key="1">
    <source>
        <dbReference type="ARBA" id="ARBA00009884"/>
    </source>
</evidence>
<dbReference type="Proteomes" id="UP000324629">
    <property type="component" value="Unassembled WGS sequence"/>
</dbReference>
<evidence type="ECO:0000313" key="4">
    <source>
        <dbReference type="Proteomes" id="UP000324629"/>
    </source>
</evidence>
<dbReference type="EMBL" id="QNGE01004063">
    <property type="protein sequence ID" value="KAA3673270.1"/>
    <property type="molecule type" value="Genomic_DNA"/>
</dbReference>
<reference evidence="3 4" key="1">
    <citation type="journal article" date="2019" name="Gigascience">
        <title>Whole-genome sequence of the oriental lung fluke Paragonimus westermani.</title>
        <authorList>
            <person name="Oey H."/>
            <person name="Zakrzewski M."/>
            <person name="Narain K."/>
            <person name="Devi K.R."/>
            <person name="Agatsuma T."/>
            <person name="Nawaratna S."/>
            <person name="Gobert G.N."/>
            <person name="Jones M.K."/>
            <person name="Ragan M.A."/>
            <person name="McManus D.P."/>
            <person name="Krause L."/>
        </authorList>
    </citation>
    <scope>NUCLEOTIDE SEQUENCE [LARGE SCALE GENOMIC DNA]</scope>
    <source>
        <strain evidence="3 4">IND2009</strain>
    </source>
</reference>
<dbReference type="Gene3D" id="3.40.50.1910">
    <property type="match status" value="1"/>
</dbReference>
<comment type="caution">
    <text evidence="3">The sequence shown here is derived from an EMBL/GenBank/DDBJ whole genome shotgun (WGS) entry which is preliminary data.</text>
</comment>
<dbReference type="InterPro" id="IPR043154">
    <property type="entry name" value="Sec-1-like_dom1"/>
</dbReference>
<dbReference type="InterPro" id="IPR001619">
    <property type="entry name" value="Sec1-like"/>
</dbReference>
<dbReference type="Gene3D" id="3.90.830.10">
    <property type="entry name" value="Syntaxin Binding Protein 1, Chain A, domain 2"/>
    <property type="match status" value="1"/>
</dbReference>
<protein>
    <submittedName>
        <fullName evidence="3">Sec1 family domain-containing protein 1</fullName>
    </submittedName>
</protein>
<proteinExistence type="inferred from homology"/>
<dbReference type="GO" id="GO:0016192">
    <property type="term" value="P:vesicle-mediated transport"/>
    <property type="evidence" value="ECO:0007669"/>
    <property type="project" value="InterPro"/>
</dbReference>
<feature type="compositionally biased region" description="Polar residues" evidence="2">
    <location>
        <begin position="596"/>
        <end position="612"/>
    </location>
</feature>
<dbReference type="InterPro" id="IPR043127">
    <property type="entry name" value="Sec-1-like_dom3a"/>
</dbReference>
<name>A0A5J4NCX0_9TREM</name>
<keyword evidence="4" id="KW-1185">Reference proteome</keyword>
<dbReference type="PIRSF" id="PIRSF005715">
    <property type="entry name" value="VPS45_Sec1"/>
    <property type="match status" value="1"/>
</dbReference>
<evidence type="ECO:0000256" key="2">
    <source>
        <dbReference type="SAM" id="MobiDB-lite"/>
    </source>
</evidence>
<feature type="region of interest" description="Disordered" evidence="2">
    <location>
        <begin position="582"/>
        <end position="612"/>
    </location>
</feature>
<sequence length="651" mass="71395">MLNFNSPPTTKDVPQWKVLIYDQLGRDIISPLLSVKDLRALGVTLHLLIDSPREHIPDVPAVYFIFPSKENITNICKDFELARYESYYLNFISPISREFLELIAQTALSEDCVQQIAKVFDQYTNFVCLDDDLLIFRPVGSHQSPSYYALNRSRASDTDIESFVDATVDGLFSVFATLGSVPIIRCPRGGASEMVASRLESKLRDSLRDSRNSLFANSDTTRGYGTDGRFPRNIVTAEVTHDTQLSANASLSNLFQRPLLILLDRSLDLATPLHHELTYQSIIHDVFNIRLNRVQVDLTLAKEVISVHGGDTHGVSKPKAPTSGKSNKLEQYDLNTVNDRLWREFKGAAFSDVAEAIREEVCTLKEYEKRMSELKTSMGLSGDLSSADESTLTLLDDNTVRLTNAVSSLPQLMERKRFLDMHTNIATCLANVITQRQLHVFSEEENKLFSKQTVTDSNIAELIKNPTIGSPEDKLRLLVFVSLLKTSSLLSTSGGSVSGSGVGTAGAVGSTGIGSGTEYCLSDSEVSQFKSWLKESCPDLDLSAMEDIPRFKNPFYEAFVFVVGGGSYVEYHDLLEWARANSGGGGGGATGPSSSVNGTNTMTTDVSSSGSTGHATVSGFGLNTKRIVYGCTELVSPNEFLEQLTKIGSEL</sequence>
<gene>
    <name evidence="3" type="ORF">DEA37_0007568</name>
</gene>
<comment type="similarity">
    <text evidence="1">Belongs to the STXBP/unc-18/SEC1 family.</text>
</comment>